<name>A0A0D9X509_9ORYZ</name>
<dbReference type="AlphaFoldDB" id="A0A0D9X509"/>
<dbReference type="Proteomes" id="UP000032180">
    <property type="component" value="Chromosome 8"/>
</dbReference>
<protein>
    <recommendedName>
        <fullName evidence="2">ATXR3 C-terminal domain-containing protein</fullName>
    </recommendedName>
</protein>
<dbReference type="Gramene" id="LPERR08G04670.1">
    <property type="protein sequence ID" value="LPERR08G04670.1"/>
    <property type="gene ID" value="LPERR08G04670"/>
</dbReference>
<dbReference type="InterPro" id="IPR045606">
    <property type="entry name" value="ATXR3_C"/>
</dbReference>
<reference evidence="3 4" key="1">
    <citation type="submission" date="2012-08" db="EMBL/GenBank/DDBJ databases">
        <title>Oryza genome evolution.</title>
        <authorList>
            <person name="Wing R.A."/>
        </authorList>
    </citation>
    <scope>NUCLEOTIDE SEQUENCE</scope>
</reference>
<evidence type="ECO:0000313" key="3">
    <source>
        <dbReference type="EnsemblPlants" id="LPERR08G04670.1"/>
    </source>
</evidence>
<feature type="domain" description="ATXR3 C-terminal" evidence="2">
    <location>
        <begin position="236"/>
        <end position="270"/>
    </location>
</feature>
<sequence length="272" mass="29884">MAWNVTVVGPGIACQDKAFAQHQTYAHTAANRDEQQETTPRNLEDMHPSAQPTTAGQQSHRHDHGGVALHSGTRRNRHGQTKPRDGRRRNPALRCPALGAPRQGSASRGDRASPAPSCDRRQGRRKGSVKLRLRLQLLDVHTQNRRRPEKKTKGAHQIWSPRHRIRPRGRQIWSPATLPADAVEISHDGAPSAMTSEREAPPPPSLGSSGFAGGLSSGGEARDDASSGEAGEILWSDPRFFGTPMMDAVLNNYPLDKKMVHWLKTRSKVFLG</sequence>
<dbReference type="Pfam" id="PF19633">
    <property type="entry name" value="SDG2_C"/>
    <property type="match status" value="1"/>
</dbReference>
<dbReference type="EnsemblPlants" id="LPERR08G04670.1">
    <property type="protein sequence ID" value="LPERR08G04670.1"/>
    <property type="gene ID" value="LPERR08G04670"/>
</dbReference>
<feature type="region of interest" description="Disordered" evidence="1">
    <location>
        <begin position="189"/>
        <end position="229"/>
    </location>
</feature>
<evidence type="ECO:0000256" key="1">
    <source>
        <dbReference type="SAM" id="MobiDB-lite"/>
    </source>
</evidence>
<keyword evidence="4" id="KW-1185">Reference proteome</keyword>
<feature type="region of interest" description="Disordered" evidence="1">
    <location>
        <begin position="29"/>
        <end position="163"/>
    </location>
</feature>
<dbReference type="HOGENOM" id="CLU_1024367_0_0_1"/>
<feature type="compositionally biased region" description="Basic residues" evidence="1">
    <location>
        <begin position="72"/>
        <end position="91"/>
    </location>
</feature>
<dbReference type="STRING" id="77586.A0A0D9X509"/>
<organism evidence="3 4">
    <name type="scientific">Leersia perrieri</name>
    <dbReference type="NCBI Taxonomy" id="77586"/>
    <lineage>
        <taxon>Eukaryota</taxon>
        <taxon>Viridiplantae</taxon>
        <taxon>Streptophyta</taxon>
        <taxon>Embryophyta</taxon>
        <taxon>Tracheophyta</taxon>
        <taxon>Spermatophyta</taxon>
        <taxon>Magnoliopsida</taxon>
        <taxon>Liliopsida</taxon>
        <taxon>Poales</taxon>
        <taxon>Poaceae</taxon>
        <taxon>BOP clade</taxon>
        <taxon>Oryzoideae</taxon>
        <taxon>Oryzeae</taxon>
        <taxon>Oryzinae</taxon>
        <taxon>Leersia</taxon>
    </lineage>
</organism>
<evidence type="ECO:0000259" key="2">
    <source>
        <dbReference type="Pfam" id="PF19633"/>
    </source>
</evidence>
<evidence type="ECO:0000313" key="4">
    <source>
        <dbReference type="Proteomes" id="UP000032180"/>
    </source>
</evidence>
<reference evidence="4" key="2">
    <citation type="submission" date="2013-12" db="EMBL/GenBank/DDBJ databases">
        <authorList>
            <person name="Yu Y."/>
            <person name="Lee S."/>
            <person name="de Baynast K."/>
            <person name="Wissotski M."/>
            <person name="Liu L."/>
            <person name="Talag J."/>
            <person name="Goicoechea J."/>
            <person name="Angelova A."/>
            <person name="Jetty R."/>
            <person name="Kudrna D."/>
            <person name="Golser W."/>
            <person name="Rivera L."/>
            <person name="Zhang J."/>
            <person name="Wing R."/>
        </authorList>
    </citation>
    <scope>NUCLEOTIDE SEQUENCE</scope>
</reference>
<feature type="compositionally biased region" description="Basic residues" evidence="1">
    <location>
        <begin position="122"/>
        <end position="133"/>
    </location>
</feature>
<reference evidence="3" key="3">
    <citation type="submission" date="2015-04" db="UniProtKB">
        <authorList>
            <consortium name="EnsemblPlants"/>
        </authorList>
    </citation>
    <scope>IDENTIFICATION</scope>
</reference>
<feature type="compositionally biased region" description="Basic residues" evidence="1">
    <location>
        <begin position="143"/>
        <end position="154"/>
    </location>
</feature>
<proteinExistence type="predicted"/>
<accession>A0A0D9X509</accession>